<evidence type="ECO:0000313" key="1">
    <source>
        <dbReference type="EMBL" id="KAF9878201.1"/>
    </source>
</evidence>
<dbReference type="Proteomes" id="UP000781932">
    <property type="component" value="Unassembled WGS sequence"/>
</dbReference>
<dbReference type="GeneID" id="62160032"/>
<gene>
    <name evidence="1" type="ORF">CkaCkLH20_04239</name>
</gene>
<dbReference type="RefSeq" id="XP_038747662.1">
    <property type="nucleotide sequence ID" value="XM_038886958.1"/>
</dbReference>
<dbReference type="OrthoDB" id="4364812at2759"/>
<reference evidence="1" key="2">
    <citation type="submission" date="2020-11" db="EMBL/GenBank/DDBJ databases">
        <title>Whole genome sequencing of Colletotrichum sp.</title>
        <authorList>
            <person name="Li H."/>
        </authorList>
    </citation>
    <scope>NUCLEOTIDE SEQUENCE</scope>
    <source>
        <strain evidence="1">CkLH20</strain>
    </source>
</reference>
<proteinExistence type="predicted"/>
<dbReference type="EMBL" id="JAATWM020000011">
    <property type="protein sequence ID" value="KAF9878201.1"/>
    <property type="molecule type" value="Genomic_DNA"/>
</dbReference>
<accession>A0A9P6IAI3</accession>
<evidence type="ECO:0000313" key="2">
    <source>
        <dbReference type="Proteomes" id="UP000781932"/>
    </source>
</evidence>
<sequence>MEPRHPLNSDGYFDYGKLPFDCFVIHYWDDERGAEEDQMQWDELARRWLDMTHFERKPYIWTAKSLKKASPAGPGFPTAEQISRILSPHQTWEERTMCPDKYHFTLLLRTCYHPELAEAWKTMKAAICTSDTIIGVDPECVLENEDLYGAFEAGDNWNRIVLRMPSIVDEIEPWQRETKDHMAPVEEASVKEQTHIFVVDEEALRGDFIKVKWLDIHGNCIWDNKLSTDMVEDFFGRQELGHGFDDMLCYGDPWMCEKGEFML</sequence>
<comment type="caution">
    <text evidence="1">The sequence shown here is derived from an EMBL/GenBank/DDBJ whole genome shotgun (WGS) entry which is preliminary data.</text>
</comment>
<dbReference type="AlphaFoldDB" id="A0A9P6IAI3"/>
<organism evidence="1 2">
    <name type="scientific">Colletotrichum karsti</name>
    <dbReference type="NCBI Taxonomy" id="1095194"/>
    <lineage>
        <taxon>Eukaryota</taxon>
        <taxon>Fungi</taxon>
        <taxon>Dikarya</taxon>
        <taxon>Ascomycota</taxon>
        <taxon>Pezizomycotina</taxon>
        <taxon>Sordariomycetes</taxon>
        <taxon>Hypocreomycetidae</taxon>
        <taxon>Glomerellales</taxon>
        <taxon>Glomerellaceae</taxon>
        <taxon>Colletotrichum</taxon>
        <taxon>Colletotrichum boninense species complex</taxon>
    </lineage>
</organism>
<reference evidence="1" key="1">
    <citation type="submission" date="2020-03" db="EMBL/GenBank/DDBJ databases">
        <authorList>
            <person name="He L."/>
        </authorList>
    </citation>
    <scope>NUCLEOTIDE SEQUENCE</scope>
    <source>
        <strain evidence="1">CkLH20</strain>
    </source>
</reference>
<keyword evidence="2" id="KW-1185">Reference proteome</keyword>
<name>A0A9P6IAI3_9PEZI</name>
<protein>
    <submittedName>
        <fullName evidence="1">Uncharacterized protein</fullName>
    </submittedName>
</protein>